<dbReference type="KEGG" id="dtx:ATSB10_09770"/>
<dbReference type="OrthoDB" id="9126735at2"/>
<protein>
    <recommendedName>
        <fullName evidence="4">DUF3034 family protein</fullName>
    </recommendedName>
</protein>
<proteinExistence type="predicted"/>
<organism evidence="2 3">
    <name type="scientific">Dyella thiooxydans</name>
    <dbReference type="NCBI Taxonomy" id="445710"/>
    <lineage>
        <taxon>Bacteria</taxon>
        <taxon>Pseudomonadati</taxon>
        <taxon>Pseudomonadota</taxon>
        <taxon>Gammaproteobacteria</taxon>
        <taxon>Lysobacterales</taxon>
        <taxon>Rhodanobacteraceae</taxon>
        <taxon>Dyella</taxon>
    </lineage>
</organism>
<dbReference type="InterPro" id="IPR021393">
    <property type="entry name" value="DUF3034"/>
</dbReference>
<dbReference type="STRING" id="445710.ATSB10_09770"/>
<keyword evidence="1" id="KW-0732">Signal</keyword>
<feature type="signal peptide" evidence="1">
    <location>
        <begin position="1"/>
        <end position="28"/>
    </location>
</feature>
<dbReference type="PATRIC" id="fig|445710.3.peg.974"/>
<keyword evidence="3" id="KW-1185">Reference proteome</keyword>
<evidence type="ECO:0008006" key="4">
    <source>
        <dbReference type="Google" id="ProtNLM"/>
    </source>
</evidence>
<sequence length="302" mass="32406">MHPYRRNTRWLAGALLLAGGLISLPALAGDSDASPANISGKLLLTGGVSQIEGAAGGGLTPWAVIGGYGTQDQIGANAFYTRVNVQDYHLDDAGALVGIDNRVEFSVAQQRFNTEDVGAALGLGRGFTFRQNVVGVKVRLFGDAVLEQDSWVPQVSVGAQYKKNNQGAILHAIGAKSDHGIDYYVSATKLYLSQSVLVNATLRFTKANQIGILGFGGDRHDSYQAEFEGSLAYLLSRNWAVGAEYRQKPDNLGIAHENDWYDAFVAWAPTKNVSVTLAYAHLGNVVIKDNQRGLYASVQVGF</sequence>
<dbReference type="SUPFAM" id="SSF56935">
    <property type="entry name" value="Porins"/>
    <property type="match status" value="1"/>
</dbReference>
<dbReference type="AlphaFoldDB" id="A0A160MYJ8"/>
<dbReference type="Proteomes" id="UP000077255">
    <property type="component" value="Chromosome"/>
</dbReference>
<accession>A0A160MYJ8</accession>
<evidence type="ECO:0000313" key="2">
    <source>
        <dbReference type="EMBL" id="AND68431.1"/>
    </source>
</evidence>
<dbReference type="EMBL" id="CP014841">
    <property type="protein sequence ID" value="AND68431.1"/>
    <property type="molecule type" value="Genomic_DNA"/>
</dbReference>
<reference evidence="2 3" key="1">
    <citation type="submission" date="2016-02" db="EMBL/GenBank/DDBJ databases">
        <title>Complete genome sequencing and analysis of ATSB10, Dyella thiooxydans isolated from rhizosphere soil of sunflower (Helianthus annuus L.).</title>
        <authorList>
            <person name="Lee Y."/>
            <person name="Hwangbo K."/>
            <person name="Chung H."/>
            <person name="Yoo J."/>
            <person name="Kim K.Y."/>
            <person name="Sa T.M."/>
            <person name="Um Y."/>
            <person name="Madhaiyan M."/>
        </authorList>
    </citation>
    <scope>NUCLEOTIDE SEQUENCE [LARGE SCALE GENOMIC DNA]</scope>
    <source>
        <strain evidence="2 3">ATSB10</strain>
    </source>
</reference>
<gene>
    <name evidence="2" type="ORF">ATSB10_09770</name>
</gene>
<dbReference type="Pfam" id="PF11231">
    <property type="entry name" value="DUF3034"/>
    <property type="match status" value="1"/>
</dbReference>
<name>A0A160MYJ8_9GAMM</name>
<evidence type="ECO:0000313" key="3">
    <source>
        <dbReference type="Proteomes" id="UP000077255"/>
    </source>
</evidence>
<evidence type="ECO:0000256" key="1">
    <source>
        <dbReference type="SAM" id="SignalP"/>
    </source>
</evidence>
<dbReference type="RefSeq" id="WP_063670921.1">
    <property type="nucleotide sequence ID" value="NZ_CP014841.1"/>
</dbReference>
<feature type="chain" id="PRO_5007817858" description="DUF3034 family protein" evidence="1">
    <location>
        <begin position="29"/>
        <end position="302"/>
    </location>
</feature>